<feature type="transmembrane region" description="Helical" evidence="6">
    <location>
        <begin position="206"/>
        <end position="225"/>
    </location>
</feature>
<protein>
    <submittedName>
        <fullName evidence="8">EamA family transporter</fullName>
    </submittedName>
</protein>
<feature type="transmembrane region" description="Helical" evidence="6">
    <location>
        <begin position="116"/>
        <end position="135"/>
    </location>
</feature>
<dbReference type="OrthoDB" id="9784288at2"/>
<evidence type="ECO:0000256" key="3">
    <source>
        <dbReference type="ARBA" id="ARBA00022692"/>
    </source>
</evidence>
<name>A0A396ZI02_9LEPT</name>
<dbReference type="PANTHER" id="PTHR32322:SF2">
    <property type="entry name" value="EAMA DOMAIN-CONTAINING PROTEIN"/>
    <property type="match status" value="1"/>
</dbReference>
<reference evidence="9" key="1">
    <citation type="submission" date="2018-05" db="EMBL/GenBank/DDBJ databases">
        <title>Leptospira yasudae sp. nov. and Leptospira stimsonii sp. nov., two pathogenic species of the genus Leptospira isolated from environmental sources.</title>
        <authorList>
            <person name="Casanovas-Massana A."/>
            <person name="Hamond C."/>
            <person name="Santos L.A."/>
            <person name="Hacker K.P."/>
            <person name="Balassiano I."/>
            <person name="Medeiros M.A."/>
            <person name="Reis M.G."/>
            <person name="Ko A.I."/>
            <person name="Wunder E.A."/>
        </authorList>
    </citation>
    <scope>NUCLEOTIDE SEQUENCE [LARGE SCALE GENOMIC DNA]</scope>
    <source>
        <strain evidence="9">Yale</strain>
    </source>
</reference>
<dbReference type="InterPro" id="IPR050638">
    <property type="entry name" value="AA-Vitamin_Transporters"/>
</dbReference>
<evidence type="ECO:0000256" key="6">
    <source>
        <dbReference type="SAM" id="Phobius"/>
    </source>
</evidence>
<dbReference type="GO" id="GO:0016020">
    <property type="term" value="C:membrane"/>
    <property type="evidence" value="ECO:0007669"/>
    <property type="project" value="UniProtKB-SubCell"/>
</dbReference>
<comment type="caution">
    <text evidence="8">The sequence shown here is derived from an EMBL/GenBank/DDBJ whole genome shotgun (WGS) entry which is preliminary data.</text>
</comment>
<comment type="similarity">
    <text evidence="2">Belongs to the EamA transporter family.</text>
</comment>
<feature type="transmembrane region" description="Helical" evidence="6">
    <location>
        <begin position="28"/>
        <end position="48"/>
    </location>
</feature>
<feature type="transmembrane region" description="Helical" evidence="6">
    <location>
        <begin position="174"/>
        <end position="194"/>
    </location>
</feature>
<keyword evidence="5 6" id="KW-0472">Membrane</keyword>
<keyword evidence="4 6" id="KW-1133">Transmembrane helix</keyword>
<dbReference type="PANTHER" id="PTHR32322">
    <property type="entry name" value="INNER MEMBRANE TRANSPORTER"/>
    <property type="match status" value="1"/>
</dbReference>
<evidence type="ECO:0000259" key="7">
    <source>
        <dbReference type="Pfam" id="PF00892"/>
    </source>
</evidence>
<feature type="transmembrane region" description="Helical" evidence="6">
    <location>
        <begin position="141"/>
        <end position="162"/>
    </location>
</feature>
<evidence type="ECO:0000256" key="4">
    <source>
        <dbReference type="ARBA" id="ARBA00022989"/>
    </source>
</evidence>
<dbReference type="SUPFAM" id="SSF103481">
    <property type="entry name" value="Multidrug resistance efflux transporter EmrE"/>
    <property type="match status" value="2"/>
</dbReference>
<accession>A0A396ZI02</accession>
<keyword evidence="3 6" id="KW-0812">Transmembrane</keyword>
<feature type="domain" description="EamA" evidence="7">
    <location>
        <begin position="143"/>
        <end position="276"/>
    </location>
</feature>
<feature type="transmembrane region" description="Helical" evidence="6">
    <location>
        <begin position="261"/>
        <end position="279"/>
    </location>
</feature>
<proteinExistence type="inferred from homology"/>
<feature type="transmembrane region" description="Helical" evidence="6">
    <location>
        <begin position="237"/>
        <end position="255"/>
    </location>
</feature>
<dbReference type="Proteomes" id="UP000265798">
    <property type="component" value="Unassembled WGS sequence"/>
</dbReference>
<feature type="domain" description="EamA" evidence="7">
    <location>
        <begin position="1"/>
        <end position="131"/>
    </location>
</feature>
<gene>
    <name evidence="8" type="ORF">DLM75_06435</name>
</gene>
<dbReference type="RefSeq" id="WP_118967627.1">
    <property type="nucleotide sequence ID" value="NZ_QHCT01000001.1"/>
</dbReference>
<dbReference type="InterPro" id="IPR000620">
    <property type="entry name" value="EamA_dom"/>
</dbReference>
<comment type="subcellular location">
    <subcellularLocation>
        <location evidence="1">Membrane</location>
        <topology evidence="1">Multi-pass membrane protein</topology>
    </subcellularLocation>
</comment>
<sequence length="297" mass="32358">MGLLWGFIGVFIFSLTLPATKLTVGHFDPLFIGLGRAVLAGILAILALKITKNPLLPIVILPRLILVALGVVIGFPVFSALALQQIPSSHGAVITGILPLATAIAGTILAKESQTFLFWIASFFGSAIVIFYSFWNQEVSLRFGDLFLFLAVLSAAIGYAEGGRLSKEHGGWKVISWSLVVSLPFVILISAFTFQKNDLEAPASAWFGFLYTGIFSMFLGFFAWYKGLAMSGIGKVGQIQLIQPFLTFLFSAWILSEKIDSSMIFVGLLVGFSIFLGRIRIKKKKVVLPETKSDLIL</sequence>
<feature type="transmembrane region" description="Helical" evidence="6">
    <location>
        <begin position="60"/>
        <end position="83"/>
    </location>
</feature>
<evidence type="ECO:0000313" key="8">
    <source>
        <dbReference type="EMBL" id="RHX92800.1"/>
    </source>
</evidence>
<evidence type="ECO:0000313" key="9">
    <source>
        <dbReference type="Proteomes" id="UP000265798"/>
    </source>
</evidence>
<dbReference type="EMBL" id="QHCT01000001">
    <property type="protein sequence ID" value="RHX92800.1"/>
    <property type="molecule type" value="Genomic_DNA"/>
</dbReference>
<dbReference type="Pfam" id="PF00892">
    <property type="entry name" value="EamA"/>
    <property type="match status" value="2"/>
</dbReference>
<feature type="transmembrane region" description="Helical" evidence="6">
    <location>
        <begin position="89"/>
        <end position="109"/>
    </location>
</feature>
<evidence type="ECO:0000256" key="1">
    <source>
        <dbReference type="ARBA" id="ARBA00004141"/>
    </source>
</evidence>
<organism evidence="8 9">
    <name type="scientific">Leptospira stimsonii</name>
    <dbReference type="NCBI Taxonomy" id="2202203"/>
    <lineage>
        <taxon>Bacteria</taxon>
        <taxon>Pseudomonadati</taxon>
        <taxon>Spirochaetota</taxon>
        <taxon>Spirochaetia</taxon>
        <taxon>Leptospirales</taxon>
        <taxon>Leptospiraceae</taxon>
        <taxon>Leptospira</taxon>
    </lineage>
</organism>
<evidence type="ECO:0000256" key="2">
    <source>
        <dbReference type="ARBA" id="ARBA00007362"/>
    </source>
</evidence>
<evidence type="ECO:0000256" key="5">
    <source>
        <dbReference type="ARBA" id="ARBA00023136"/>
    </source>
</evidence>
<dbReference type="InterPro" id="IPR037185">
    <property type="entry name" value="EmrE-like"/>
</dbReference>
<dbReference type="AlphaFoldDB" id="A0A396ZI02"/>